<gene>
    <name evidence="2" type="ORF">E4J94_01935</name>
</gene>
<keyword evidence="1" id="KW-0732">Signal</keyword>
<accession>A0A4Z1C3H4</accession>
<organism evidence="2 3">
    <name type="scientific">Empedobacter tilapiae</name>
    <dbReference type="NCBI Taxonomy" id="2491114"/>
    <lineage>
        <taxon>Bacteria</taxon>
        <taxon>Pseudomonadati</taxon>
        <taxon>Bacteroidota</taxon>
        <taxon>Flavobacteriia</taxon>
        <taxon>Flavobacteriales</taxon>
        <taxon>Weeksellaceae</taxon>
        <taxon>Empedobacter</taxon>
    </lineage>
</organism>
<dbReference type="OrthoDB" id="883248at2"/>
<evidence type="ECO:0000313" key="3">
    <source>
        <dbReference type="Proteomes" id="UP000297998"/>
    </source>
</evidence>
<keyword evidence="3" id="KW-1185">Reference proteome</keyword>
<dbReference type="EMBL" id="SRPE01000001">
    <property type="protein sequence ID" value="TGN30355.1"/>
    <property type="molecule type" value="Genomic_DNA"/>
</dbReference>
<dbReference type="AlphaFoldDB" id="A0A4Z1C3H4"/>
<feature type="chain" id="PRO_5021213722" description="DUF3575 domain-containing protein" evidence="1">
    <location>
        <begin position="17"/>
        <end position="194"/>
    </location>
</feature>
<sequence>MKFFLFTFLLSTSLFAQEKTTNLFNINASAIGIGVQFEKSLGEKYTGVASLDYIGGFMYSYSDYSGSDFDYALTTRFALEGRYYYNFDKRIEKGKNTTNNSANYIAFKTVLIPDWFTTSSDDLKINPQGAITLNYGLKRSFSKKFFYEFYTGLGISLYEEDRIYYDENAMDYRIKNSSKSGVALDLGFRVGYTF</sequence>
<protein>
    <recommendedName>
        <fullName evidence="4">DUF3575 domain-containing protein</fullName>
    </recommendedName>
</protein>
<evidence type="ECO:0000256" key="1">
    <source>
        <dbReference type="SAM" id="SignalP"/>
    </source>
</evidence>
<comment type="caution">
    <text evidence="2">The sequence shown here is derived from an EMBL/GenBank/DDBJ whole genome shotgun (WGS) entry which is preliminary data.</text>
</comment>
<dbReference type="Proteomes" id="UP000297998">
    <property type="component" value="Unassembled WGS sequence"/>
</dbReference>
<proteinExistence type="predicted"/>
<dbReference type="RefSeq" id="WP_135834213.1">
    <property type="nucleotide sequence ID" value="NZ_SRPE01000001.1"/>
</dbReference>
<evidence type="ECO:0000313" key="2">
    <source>
        <dbReference type="EMBL" id="TGN30355.1"/>
    </source>
</evidence>
<reference evidence="2 3" key="1">
    <citation type="submission" date="2019-03" db="EMBL/GenBank/DDBJ databases">
        <title>Empedobacter tilapiae sp. nov., isolated from an intestine of Nile tilapia Oreochromis niloticus.</title>
        <authorList>
            <person name="Kim Y.-O."/>
            <person name="Yoon J.-H."/>
        </authorList>
    </citation>
    <scope>NUCLEOTIDE SEQUENCE [LARGE SCALE GENOMIC DNA]</scope>
    <source>
        <strain evidence="2 3">MRS2</strain>
    </source>
</reference>
<evidence type="ECO:0008006" key="4">
    <source>
        <dbReference type="Google" id="ProtNLM"/>
    </source>
</evidence>
<feature type="signal peptide" evidence="1">
    <location>
        <begin position="1"/>
        <end position="16"/>
    </location>
</feature>
<name>A0A4Z1C3H4_9FLAO</name>